<organism evidence="3 4">
    <name type="scientific">Diplodia corticola</name>
    <dbReference type="NCBI Taxonomy" id="236234"/>
    <lineage>
        <taxon>Eukaryota</taxon>
        <taxon>Fungi</taxon>
        <taxon>Dikarya</taxon>
        <taxon>Ascomycota</taxon>
        <taxon>Pezizomycotina</taxon>
        <taxon>Dothideomycetes</taxon>
        <taxon>Dothideomycetes incertae sedis</taxon>
        <taxon>Botryosphaeriales</taxon>
        <taxon>Botryosphaeriaceae</taxon>
        <taxon>Diplodia</taxon>
    </lineage>
</organism>
<accession>A0A1J9QL79</accession>
<dbReference type="RefSeq" id="XP_020125906.1">
    <property type="nucleotide sequence ID" value="XM_020278987.1"/>
</dbReference>
<dbReference type="AlphaFoldDB" id="A0A1J9QL79"/>
<comment type="caution">
    <text evidence="3">The sequence shown here is derived from an EMBL/GenBank/DDBJ whole genome shotgun (WGS) entry which is preliminary data.</text>
</comment>
<feature type="region of interest" description="Disordered" evidence="1">
    <location>
        <begin position="257"/>
        <end position="344"/>
    </location>
</feature>
<evidence type="ECO:0000313" key="3">
    <source>
        <dbReference type="EMBL" id="OJD29646.1"/>
    </source>
</evidence>
<reference evidence="3 4" key="1">
    <citation type="submission" date="2016-10" db="EMBL/GenBank/DDBJ databases">
        <title>Proteomics and genomics reveal pathogen-plant mechanisms compatible with a hemibiotrophic lifestyle of Diplodia corticola.</title>
        <authorList>
            <person name="Fernandes I."/>
            <person name="De Jonge R."/>
            <person name="Van De Peer Y."/>
            <person name="Devreese B."/>
            <person name="Alves A."/>
            <person name="Esteves A.C."/>
        </authorList>
    </citation>
    <scope>NUCLEOTIDE SEQUENCE [LARGE SCALE GENOMIC DNA]</scope>
    <source>
        <strain evidence="3 4">CBS 112549</strain>
    </source>
</reference>
<gene>
    <name evidence="3" type="ORF">BKCO1_7600024</name>
</gene>
<keyword evidence="2" id="KW-0812">Transmembrane</keyword>
<evidence type="ECO:0000313" key="4">
    <source>
        <dbReference type="Proteomes" id="UP000183809"/>
    </source>
</evidence>
<feature type="compositionally biased region" description="Gly residues" evidence="1">
    <location>
        <begin position="264"/>
        <end position="274"/>
    </location>
</feature>
<feature type="compositionally biased region" description="Low complexity" evidence="1">
    <location>
        <begin position="305"/>
        <end position="317"/>
    </location>
</feature>
<feature type="transmembrane region" description="Helical" evidence="2">
    <location>
        <begin position="226"/>
        <end position="247"/>
    </location>
</feature>
<feature type="compositionally biased region" description="Low complexity" evidence="1">
    <location>
        <begin position="327"/>
        <end position="339"/>
    </location>
</feature>
<keyword evidence="4" id="KW-1185">Reference proteome</keyword>
<name>A0A1J9QL79_9PEZI</name>
<dbReference type="Proteomes" id="UP000183809">
    <property type="component" value="Unassembled WGS sequence"/>
</dbReference>
<feature type="compositionally biased region" description="Polar residues" evidence="1">
    <location>
        <begin position="167"/>
        <end position="177"/>
    </location>
</feature>
<protein>
    <submittedName>
        <fullName evidence="3">Uncharacterized protein</fullName>
    </submittedName>
</protein>
<evidence type="ECO:0000256" key="1">
    <source>
        <dbReference type="SAM" id="MobiDB-lite"/>
    </source>
</evidence>
<feature type="region of interest" description="Disordered" evidence="1">
    <location>
        <begin position="167"/>
        <end position="217"/>
    </location>
</feature>
<proteinExistence type="predicted"/>
<evidence type="ECO:0000256" key="2">
    <source>
        <dbReference type="SAM" id="Phobius"/>
    </source>
</evidence>
<dbReference type="EMBL" id="MNUE01000076">
    <property type="protein sequence ID" value="OJD29646.1"/>
    <property type="molecule type" value="Genomic_DNA"/>
</dbReference>
<feature type="compositionally biased region" description="Low complexity" evidence="1">
    <location>
        <begin position="178"/>
        <end position="217"/>
    </location>
</feature>
<dbReference type="STRING" id="236234.A0A1J9QL79"/>
<keyword evidence="2" id="KW-1133">Transmembrane helix</keyword>
<dbReference type="GeneID" id="31019249"/>
<sequence length="384" mass="39561">MTSTTDSVSSTSKRRGAGPLTTVFTTPEFCASSAWNHYDTPALSSSICMPSGFTTYWNYKYGFYSPAICPESYTQGCTFPATAATLSNGTPFLGGPLEDGESAIICCPAGYTCMGSPSTDVYAWSKCIATTASTYTMAYPTVSAYTTTPLVFAIQVRWKEADLNALETNPTKSGETITPTATSTSATAGATAGATSSLPTGTASATSGAGASSPDDGDGLSTGAKIGLGVGIGVAAVVLGILAYLVWRRRRADGRQLVSTSPEGGSGGMGGTKGGFSELQDTQIGERGSTSGGREEATELESPEGTTWNSSTWGGSTMISPLTPRPETGTTATGAAGEATEMEVPETRHEMAGHVTDFAEMPASNQFVAELPGDTPVQHREKWS</sequence>
<dbReference type="OrthoDB" id="4770059at2759"/>
<keyword evidence="2" id="KW-0472">Membrane</keyword>